<dbReference type="EMBL" id="KL597142">
    <property type="protein sequence ID" value="KER19762.1"/>
    <property type="molecule type" value="Genomic_DNA"/>
</dbReference>
<dbReference type="Proteomes" id="UP000054324">
    <property type="component" value="Unassembled WGS sequence"/>
</dbReference>
<feature type="region of interest" description="Disordered" evidence="1">
    <location>
        <begin position="30"/>
        <end position="50"/>
    </location>
</feature>
<evidence type="ECO:0000313" key="3">
    <source>
        <dbReference type="Proteomes" id="UP000054324"/>
    </source>
</evidence>
<protein>
    <submittedName>
        <fullName evidence="2">Uncharacterized protein</fullName>
    </submittedName>
</protein>
<keyword evidence="3" id="KW-1185">Reference proteome</keyword>
<accession>A0A074Z2M8</accession>
<name>A0A074Z2M8_OPIVI</name>
<dbReference type="GeneID" id="20325710"/>
<organism evidence="2 3">
    <name type="scientific">Opisthorchis viverrini</name>
    <name type="common">Southeast Asian liver fluke</name>
    <dbReference type="NCBI Taxonomy" id="6198"/>
    <lineage>
        <taxon>Eukaryota</taxon>
        <taxon>Metazoa</taxon>
        <taxon>Spiralia</taxon>
        <taxon>Lophotrochozoa</taxon>
        <taxon>Platyhelminthes</taxon>
        <taxon>Trematoda</taxon>
        <taxon>Digenea</taxon>
        <taxon>Opisthorchiida</taxon>
        <taxon>Opisthorchiata</taxon>
        <taxon>Opisthorchiidae</taxon>
        <taxon>Opisthorchis</taxon>
    </lineage>
</organism>
<sequence>MRITKPALVDEQLGKLGGLVSRWLSDDDLFPNPDSEENTTKSDVGSGSGEPISLFRFAIAQERICRVMRKAEPVHLLRFLPVRFLDDLCT</sequence>
<reference evidence="2 3" key="1">
    <citation type="submission" date="2013-11" db="EMBL/GenBank/DDBJ databases">
        <title>Opisthorchis viverrini - life in the bile duct.</title>
        <authorList>
            <person name="Young N.D."/>
            <person name="Nagarajan N."/>
            <person name="Lin S.J."/>
            <person name="Korhonen P.K."/>
            <person name="Jex A.R."/>
            <person name="Hall R.S."/>
            <person name="Safavi-Hemami H."/>
            <person name="Kaewkong W."/>
            <person name="Bertrand D."/>
            <person name="Gao S."/>
            <person name="Seet Q."/>
            <person name="Wongkham S."/>
            <person name="Teh B.T."/>
            <person name="Wongkham C."/>
            <person name="Intapan P.M."/>
            <person name="Maleewong W."/>
            <person name="Yang X."/>
            <person name="Hu M."/>
            <person name="Wang Z."/>
            <person name="Hofmann A."/>
            <person name="Sternberg P.W."/>
            <person name="Tan P."/>
            <person name="Wang J."/>
            <person name="Gasser R.B."/>
        </authorList>
    </citation>
    <scope>NUCLEOTIDE SEQUENCE [LARGE SCALE GENOMIC DNA]</scope>
</reference>
<evidence type="ECO:0000256" key="1">
    <source>
        <dbReference type="SAM" id="MobiDB-lite"/>
    </source>
</evidence>
<dbReference type="AlphaFoldDB" id="A0A074Z2M8"/>
<dbReference type="RefSeq" id="XP_009176486.1">
    <property type="nucleotide sequence ID" value="XM_009178222.1"/>
</dbReference>
<gene>
    <name evidence="2" type="ORF">T265_11542</name>
</gene>
<proteinExistence type="predicted"/>
<dbReference type="KEGG" id="ovi:T265_11542"/>
<dbReference type="CTD" id="20325710"/>
<evidence type="ECO:0000313" key="2">
    <source>
        <dbReference type="EMBL" id="KER19762.1"/>
    </source>
</evidence>